<keyword evidence="1" id="KW-0456">Lyase</keyword>
<dbReference type="InterPro" id="IPR015928">
    <property type="entry name" value="Aconitase/3IPM_dehydase_swvl"/>
</dbReference>
<gene>
    <name evidence="1" type="primary">leuD_1</name>
    <name evidence="1" type="ORF">NCTC6947_03688</name>
</gene>
<protein>
    <submittedName>
        <fullName evidence="1">Isopropylmalate isomerase</fullName>
        <ecNumber evidence="1">4.2.1.33</ecNumber>
    </submittedName>
</protein>
<dbReference type="EC" id="4.2.1.33" evidence="1"/>
<evidence type="ECO:0000313" key="1">
    <source>
        <dbReference type="EMBL" id="VUC85302.1"/>
    </source>
</evidence>
<organism evidence="1">
    <name type="scientific">Salmonella sp. NCTC 6947</name>
    <dbReference type="NCBI Taxonomy" id="2583581"/>
    <lineage>
        <taxon>Bacteria</taxon>
        <taxon>Pseudomonadati</taxon>
        <taxon>Pseudomonadota</taxon>
        <taxon>Gammaproteobacteria</taxon>
        <taxon>Enterobacterales</taxon>
        <taxon>Enterobacteriaceae</taxon>
        <taxon>Salmonella</taxon>
    </lineage>
</organism>
<dbReference type="GO" id="GO:0003861">
    <property type="term" value="F:3-isopropylmalate dehydratase activity"/>
    <property type="evidence" value="ECO:0007669"/>
    <property type="project" value="UniProtKB-EC"/>
</dbReference>
<accession>A0A509CI00</accession>
<dbReference type="EMBL" id="CABFNZ010000003">
    <property type="protein sequence ID" value="VUC85302.1"/>
    <property type="molecule type" value="Genomic_DNA"/>
</dbReference>
<keyword evidence="1" id="KW-0413">Isomerase</keyword>
<sequence length="83" mass="9654">MDTFKQISGRIAPMLEPNIDTDVIMPKQFLKGIDRQGLDKGVFFDRRFMAGGQPNPDFILNMPGWQERDIPAGWPQFWLWIES</sequence>
<reference evidence="1" key="1">
    <citation type="submission" date="2019-06" db="EMBL/GenBank/DDBJ databases">
        <authorList>
            <consortium name="Pathogen Informatics"/>
        </authorList>
    </citation>
    <scope>NUCLEOTIDE SEQUENCE</scope>
    <source>
        <strain evidence="1">NCTC6947</strain>
    </source>
</reference>
<dbReference type="AlphaFoldDB" id="A0A509CI00"/>
<dbReference type="GO" id="GO:0016853">
    <property type="term" value="F:isomerase activity"/>
    <property type="evidence" value="ECO:0007669"/>
    <property type="project" value="UniProtKB-KW"/>
</dbReference>
<dbReference type="Gene3D" id="3.20.19.10">
    <property type="entry name" value="Aconitase, domain 4"/>
    <property type="match status" value="1"/>
</dbReference>
<dbReference type="SUPFAM" id="SSF52016">
    <property type="entry name" value="LeuD/IlvD-like"/>
    <property type="match status" value="1"/>
</dbReference>
<name>A0A509CI00_9ENTR</name>
<proteinExistence type="predicted"/>